<reference evidence="7" key="3">
    <citation type="submission" date="2025-09" db="UniProtKB">
        <authorList>
            <consortium name="Ensembl"/>
        </authorList>
    </citation>
    <scope>IDENTIFICATION</scope>
</reference>
<reference evidence="7 8" key="1">
    <citation type="submission" date="2019-04" db="EMBL/GenBank/DDBJ databases">
        <authorList>
            <consortium name="Wellcome Sanger Institute Data Sharing"/>
        </authorList>
    </citation>
    <scope>NUCLEOTIDE SEQUENCE [LARGE SCALE GENOMIC DNA]</scope>
</reference>
<feature type="compositionally biased region" description="Pro residues" evidence="4">
    <location>
        <begin position="642"/>
        <end position="823"/>
    </location>
</feature>
<dbReference type="GO" id="GO:0005576">
    <property type="term" value="C:extracellular region"/>
    <property type="evidence" value="ECO:0007669"/>
    <property type="project" value="UniProtKB-SubCell"/>
</dbReference>
<dbReference type="SUPFAM" id="SSF57603">
    <property type="entry name" value="FnI-like domain"/>
    <property type="match status" value="9"/>
</dbReference>
<dbReference type="PANTHER" id="PTHR46698">
    <property type="entry name" value="CROSSVEINLESS 2"/>
    <property type="match status" value="1"/>
</dbReference>
<dbReference type="InterPro" id="IPR001007">
    <property type="entry name" value="VWF_dom"/>
</dbReference>
<keyword evidence="8" id="KW-1185">Reference proteome</keyword>
<dbReference type="PROSITE" id="PS50184">
    <property type="entry name" value="VWFC_2"/>
    <property type="match status" value="7"/>
</dbReference>
<keyword evidence="3 5" id="KW-0732">Signal</keyword>
<evidence type="ECO:0000259" key="6">
    <source>
        <dbReference type="PROSITE" id="PS50184"/>
    </source>
</evidence>
<evidence type="ECO:0000256" key="2">
    <source>
        <dbReference type="ARBA" id="ARBA00022525"/>
    </source>
</evidence>
<dbReference type="OrthoDB" id="6132182at2759"/>
<feature type="domain" description="VWFC" evidence="6">
    <location>
        <begin position="380"/>
        <end position="439"/>
    </location>
</feature>
<evidence type="ECO:0000256" key="3">
    <source>
        <dbReference type="ARBA" id="ARBA00022729"/>
    </source>
</evidence>
<name>A0A8C9VPE4_SCLFO</name>
<dbReference type="SMART" id="SM00214">
    <property type="entry name" value="VWC"/>
    <property type="match status" value="9"/>
</dbReference>
<proteinExistence type="predicted"/>
<dbReference type="GeneTree" id="ENSGT00960000193050"/>
<evidence type="ECO:0000256" key="4">
    <source>
        <dbReference type="SAM" id="MobiDB-lite"/>
    </source>
</evidence>
<feature type="region of interest" description="Disordered" evidence="4">
    <location>
        <begin position="527"/>
        <end position="546"/>
    </location>
</feature>
<dbReference type="GO" id="GO:0030513">
    <property type="term" value="P:positive regulation of BMP signaling pathway"/>
    <property type="evidence" value="ECO:0007669"/>
    <property type="project" value="TreeGrafter"/>
</dbReference>
<dbReference type="Gene3D" id="6.20.200.20">
    <property type="match status" value="6"/>
</dbReference>
<dbReference type="Pfam" id="PF00093">
    <property type="entry name" value="VWC"/>
    <property type="match status" value="4"/>
</dbReference>
<gene>
    <name evidence="7" type="primary">LOC108936379</name>
</gene>
<feature type="domain" description="VWFC" evidence="6">
    <location>
        <begin position="439"/>
        <end position="498"/>
    </location>
</feature>
<protein>
    <submittedName>
        <fullName evidence="7">Kielin/chordin-like protein</fullName>
    </submittedName>
</protein>
<dbReference type="PROSITE" id="PS01208">
    <property type="entry name" value="VWFC_1"/>
    <property type="match status" value="6"/>
</dbReference>
<feature type="domain" description="VWFC" evidence="6">
    <location>
        <begin position="1274"/>
        <end position="1333"/>
    </location>
</feature>
<evidence type="ECO:0000256" key="1">
    <source>
        <dbReference type="ARBA" id="ARBA00004613"/>
    </source>
</evidence>
<dbReference type="GeneID" id="108936379"/>
<accession>A0A8C9VPE4</accession>
<feature type="chain" id="PRO_5034888055" evidence="5">
    <location>
        <begin position="27"/>
        <end position="1536"/>
    </location>
</feature>
<dbReference type="Proteomes" id="UP000694397">
    <property type="component" value="Chromosome 24"/>
</dbReference>
<dbReference type="Gene3D" id="2.10.70.10">
    <property type="entry name" value="Complement Module, domain 1"/>
    <property type="match status" value="2"/>
</dbReference>
<evidence type="ECO:0000313" key="8">
    <source>
        <dbReference type="Proteomes" id="UP000694397"/>
    </source>
</evidence>
<dbReference type="SMART" id="SM00215">
    <property type="entry name" value="VWC_out"/>
    <property type="match status" value="4"/>
</dbReference>
<feature type="domain" description="VWFC" evidence="6">
    <location>
        <begin position="1106"/>
        <end position="1165"/>
    </location>
</feature>
<feature type="region of interest" description="Disordered" evidence="4">
    <location>
        <begin position="636"/>
        <end position="931"/>
    </location>
</feature>
<keyword evidence="2" id="KW-0964">Secreted</keyword>
<feature type="compositionally biased region" description="Pro residues" evidence="4">
    <location>
        <begin position="830"/>
        <end position="931"/>
    </location>
</feature>
<feature type="domain" description="VWFC" evidence="6">
    <location>
        <begin position="322"/>
        <end position="379"/>
    </location>
</feature>
<dbReference type="Gene3D" id="2.60.120.200">
    <property type="match status" value="1"/>
</dbReference>
<dbReference type="RefSeq" id="XP_029104795.1">
    <property type="nucleotide sequence ID" value="XM_029248962.1"/>
</dbReference>
<reference evidence="7" key="2">
    <citation type="submission" date="2025-08" db="UniProtKB">
        <authorList>
            <consortium name="Ensembl"/>
        </authorList>
    </citation>
    <scope>IDENTIFICATION</scope>
</reference>
<dbReference type="KEGG" id="sfm:108936379"/>
<dbReference type="PANTHER" id="PTHR46698:SF6">
    <property type="entry name" value="KIELIN_CHORDIN-LIKE PROTEIN"/>
    <property type="match status" value="1"/>
</dbReference>
<dbReference type="InterPro" id="IPR052424">
    <property type="entry name" value="Kielin_Chordin-BMP_Reg"/>
</dbReference>
<comment type="subcellular location">
    <subcellularLocation>
        <location evidence="1">Secreted</location>
    </subcellularLocation>
</comment>
<dbReference type="SUPFAM" id="SSF49899">
    <property type="entry name" value="Concanavalin A-like lectins/glucanases"/>
    <property type="match status" value="1"/>
</dbReference>
<feature type="signal peptide" evidence="5">
    <location>
        <begin position="1"/>
        <end position="26"/>
    </location>
</feature>
<evidence type="ECO:0000256" key="5">
    <source>
        <dbReference type="SAM" id="SignalP"/>
    </source>
</evidence>
<feature type="domain" description="VWFC" evidence="6">
    <location>
        <begin position="1363"/>
        <end position="1422"/>
    </location>
</feature>
<organism evidence="7 8">
    <name type="scientific">Scleropages formosus</name>
    <name type="common">Asian bonytongue</name>
    <name type="synonym">Osteoglossum formosum</name>
    <dbReference type="NCBI Taxonomy" id="113540"/>
    <lineage>
        <taxon>Eukaryota</taxon>
        <taxon>Metazoa</taxon>
        <taxon>Chordata</taxon>
        <taxon>Craniata</taxon>
        <taxon>Vertebrata</taxon>
        <taxon>Euteleostomi</taxon>
        <taxon>Actinopterygii</taxon>
        <taxon>Neopterygii</taxon>
        <taxon>Teleostei</taxon>
        <taxon>Osteoglossocephala</taxon>
        <taxon>Osteoglossomorpha</taxon>
        <taxon>Osteoglossiformes</taxon>
        <taxon>Osteoglossidae</taxon>
        <taxon>Scleropages</taxon>
    </lineage>
</organism>
<sequence length="1536" mass="166067">MEIISLRTGLFLRCFVILFWSLHLSAEQGNLPDYNDNKNVIDLLKALNINHTIKGITKAQDSKDGFQVWNFHQKLPDLTLPQDVSTFLVDNTRGSLGFHFVAQQAKHTTGTLITLTSPANMKGASWPLLSVVSSRTSDQLRLHYRALSDMKPAYILFPDGTPFSSSHWAQLALSVEINKVVIFVDCREAIMLEKNPLLSLDLPADLQVTLGSTPGDQASKFVGSWQTAKISTVGYQKRPWVCPDAGLQQLTHLKSKAGLLTEGPHHGEMKLQPDLPYGQILERGRPTCIWEGRKVEEGTRWDMEQQGSCMCMNGTITCTPTGACSYEGTRYNNGEPFSPDTCSSCICENRCIQCHKVICPPQSCPNQYVPPGQCCPTCYPGCEYEETIYKNGDVFLSRSNPCMNCSCTDSVVRCIPVRCPPTKCHNPIQRPRECCPTCTECIVDGRKYEEGSVWVPENQPCHTCICVHGNVQCRTSTCPPVQCQNPCRAHDGCCLTCECGSYKQHNHSNENIFLKPNDPCETCISQVGTPQCPSRDTRPRPTPRPPRCIPSPSACCYKQHRYSNGQRFVDPDDSSKTCICQAGSVQCNRRESEPTSSPSPCPSPLHNPCPNPLHNPCPNPRPTASPSPCSTPPRNPSSSPCSNPPRNPSPNPCSTPPGNPSPSPCSTPPGNPSPNPCPTPSPNPCPTPPCNPSPNPCPTPSPNPCPTPPRNPSPNPCPTPPCNPSPNPCPTPSPNPCPTPPRNPSPNPCSTPPRNPSPSPCSTPPRNPSPNPCPTPPRNPSPNPCSTPPRNPSPNPCSTPPRNPSPNPCPTPSPNPCSTPPCNPSSSPCSTPPRNPSPNPCPTPSPNPCSTPPRNPSPNPCSTPPRNPSPSPCSTPPRNPCPTPSPNPCPTPPCNPSPNPCPTPSPNPCPTPPRNPSPNPCPTPSPNPCPTPPRNPCPTPSPNPCPTPSPNPCPTPPRNPCPNPCPTPSPNPCPTPPRNPCPNPCPTPSPNPCPTPPRNPCPTPPRNPCCNPSPNPCPTPSPNLCPTPSYNPSSIPCSLPGIPSPSACCYKQHRYSNGQRFVDPDDSSKTCICQAGAVQCTSTDCTQPPCPNPPTLPDDDCSTPDMVCLYKNLVYNNEETFMDPEDPCKICSCLDGRVLCALSFCPPVSCRNPYRPPGQCCPKCLGCLMDGEWHEEGTVWVKKGQPQVCCTCVHGESQCDPQHCHFSLIKKPCRGDDCSSENHMISGGKEFHSSSDSCQECVRLRKEVICQDQECPPPNCSNPRPGPCCRNDCNGCSFAGVEYQNGMQFLHPTDDCKTCHCNNGNVRCLRKRCPPLKCSKQNVVPGKCCPKCAGAKLPLMAKNWHVRSNLTVGTIHSAKEGATGCLFYNMTLAIQQSVRDPRNPCSECTCRDGHVLCAPVKCPEVQCQNPIIPPGECCPVCSKGCHFQGRVYKNGSAFQMPTKQHVQCSCLNGSVSCHRKQLSSTRSCSYMGAVYADRQVFRIRTPVASSCRDCSCLAGRVLCVDIPCPRLTCKDQVKDPGSCCPRCRDIYHGDAM</sequence>
<dbReference type="Pfam" id="PF23334">
    <property type="entry name" value="VWC2L_2nd"/>
    <property type="match status" value="3"/>
</dbReference>
<dbReference type="Ensembl" id="ENSSFOT00015042374.1">
    <property type="protein sequence ID" value="ENSSFOP00015062906.1"/>
    <property type="gene ID" value="ENSSFOG00015028564.1"/>
</dbReference>
<evidence type="ECO:0000313" key="7">
    <source>
        <dbReference type="Ensembl" id="ENSSFOP00015062906.1"/>
    </source>
</evidence>
<dbReference type="InterPro" id="IPR013320">
    <property type="entry name" value="ConA-like_dom_sf"/>
</dbReference>
<feature type="domain" description="VWFC" evidence="6">
    <location>
        <begin position="1466"/>
        <end position="1528"/>
    </location>
</feature>